<organism evidence="1 2">
    <name type="scientific">Halocatena pleomorpha</name>
    <dbReference type="NCBI Taxonomy" id="1785090"/>
    <lineage>
        <taxon>Archaea</taxon>
        <taxon>Methanobacteriati</taxon>
        <taxon>Methanobacteriota</taxon>
        <taxon>Stenosarchaea group</taxon>
        <taxon>Halobacteria</taxon>
        <taxon>Halobacteriales</taxon>
        <taxon>Natronomonadaceae</taxon>
        <taxon>Halocatena</taxon>
    </lineage>
</organism>
<protein>
    <submittedName>
        <fullName evidence="1">DUF1819 family protein</fullName>
    </submittedName>
</protein>
<comment type="caution">
    <text evidence="1">The sequence shown here is derived from an EMBL/GenBank/DDBJ whole genome shotgun (WGS) entry which is preliminary data.</text>
</comment>
<dbReference type="Proteomes" id="UP000282322">
    <property type="component" value="Unassembled WGS sequence"/>
</dbReference>
<evidence type="ECO:0000313" key="2">
    <source>
        <dbReference type="Proteomes" id="UP000282322"/>
    </source>
</evidence>
<dbReference type="Pfam" id="PF08849">
    <property type="entry name" value="BrxA"/>
    <property type="match status" value="1"/>
</dbReference>
<dbReference type="AlphaFoldDB" id="A0A3P3R582"/>
<name>A0A3P3R582_9EURY</name>
<dbReference type="InterPro" id="IPR014948">
    <property type="entry name" value="BrxA"/>
</dbReference>
<accession>A0A3P3R582</accession>
<dbReference type="Gene3D" id="1.10.3540.10">
    <property type="entry name" value="uncharacterized protein from magnetospirillum magneticum domain"/>
    <property type="match status" value="1"/>
</dbReference>
<gene>
    <name evidence="1" type="ORF">EIK79_15540</name>
</gene>
<proteinExistence type="predicted"/>
<reference evidence="1 2" key="1">
    <citation type="submission" date="2018-11" db="EMBL/GenBank/DDBJ databases">
        <title>Taxonoimc description of Halomarina strain SPP-AMP-1.</title>
        <authorList>
            <person name="Pal Y."/>
            <person name="Srinivasana K."/>
            <person name="Verma A."/>
            <person name="Kumar P."/>
        </authorList>
    </citation>
    <scope>NUCLEOTIDE SEQUENCE [LARGE SCALE GENOMIC DNA]</scope>
    <source>
        <strain evidence="1 2">SPP-AMP-1</strain>
    </source>
</reference>
<dbReference type="InterPro" id="IPR023137">
    <property type="entry name" value="BrxA_sf"/>
</dbReference>
<keyword evidence="2" id="KW-1185">Reference proteome</keyword>
<dbReference type="EMBL" id="RRCH01000036">
    <property type="protein sequence ID" value="RRJ28505.1"/>
    <property type="molecule type" value="Genomic_DNA"/>
</dbReference>
<dbReference type="OrthoDB" id="172333at2157"/>
<evidence type="ECO:0000313" key="1">
    <source>
        <dbReference type="EMBL" id="RRJ28505.1"/>
    </source>
</evidence>
<sequence length="279" mass="32156">MTLISDGGDVPLPSLSGQFSPDEVNMDLTMCGLLVDRAEELARLYADLGNWNDVKHIWFDERLSNRSTRESSQKIFRILTSRFKNAPTALPNPSRLPNVFEHCETTRDKAQILYLYFVSDDALVRYVVHEYSARLAREESKPLNFSNETLQNILNGLTYSDGSSFDYAESTTERWCEGIRSVMRKIDVLKEQQTVMRSIPSISTVPLLVAMDYSYEISDDEWITAPRGLLYLFQPEKRWEELFDRAATTPAWEYRELHGNLNLRPTEKTYSWINSGGDN</sequence>